<dbReference type="InterPro" id="IPR000073">
    <property type="entry name" value="AB_hydrolase_1"/>
</dbReference>
<evidence type="ECO:0000313" key="3">
    <source>
        <dbReference type="Proteomes" id="UP000199103"/>
    </source>
</evidence>
<evidence type="ECO:0000259" key="1">
    <source>
        <dbReference type="Pfam" id="PF00561"/>
    </source>
</evidence>
<protein>
    <submittedName>
        <fullName evidence="2">Alpha/beta hydrolase family protein</fullName>
    </submittedName>
</protein>
<name>A0A1H2A2K5_9ACTN</name>
<dbReference type="Pfam" id="PF00561">
    <property type="entry name" value="Abhydrolase_1"/>
    <property type="match status" value="1"/>
</dbReference>
<gene>
    <name evidence="2" type="ORF">SAMN04489812_5621</name>
</gene>
<dbReference type="Gene3D" id="3.40.50.1820">
    <property type="entry name" value="alpha/beta hydrolase"/>
    <property type="match status" value="1"/>
</dbReference>
<dbReference type="OrthoDB" id="3512457at2"/>
<keyword evidence="3" id="KW-1185">Reference proteome</keyword>
<dbReference type="GO" id="GO:0016787">
    <property type="term" value="F:hydrolase activity"/>
    <property type="evidence" value="ECO:0007669"/>
    <property type="project" value="UniProtKB-KW"/>
</dbReference>
<feature type="domain" description="AB hydrolase-1" evidence="1">
    <location>
        <begin position="37"/>
        <end position="109"/>
    </location>
</feature>
<keyword evidence="2" id="KW-0378">Hydrolase</keyword>
<proteinExistence type="predicted"/>
<evidence type="ECO:0000313" key="2">
    <source>
        <dbReference type="EMBL" id="SDT40130.1"/>
    </source>
</evidence>
<organism evidence="2 3">
    <name type="scientific">Microlunatus soli</name>
    <dbReference type="NCBI Taxonomy" id="630515"/>
    <lineage>
        <taxon>Bacteria</taxon>
        <taxon>Bacillati</taxon>
        <taxon>Actinomycetota</taxon>
        <taxon>Actinomycetes</taxon>
        <taxon>Propionibacteriales</taxon>
        <taxon>Propionibacteriaceae</taxon>
        <taxon>Microlunatus</taxon>
    </lineage>
</organism>
<dbReference type="EMBL" id="LT629772">
    <property type="protein sequence ID" value="SDT40130.1"/>
    <property type="molecule type" value="Genomic_DNA"/>
</dbReference>
<reference evidence="2 3" key="1">
    <citation type="submission" date="2016-10" db="EMBL/GenBank/DDBJ databases">
        <authorList>
            <person name="de Groot N.N."/>
        </authorList>
    </citation>
    <scope>NUCLEOTIDE SEQUENCE [LARGE SCALE GENOMIC DNA]</scope>
    <source>
        <strain evidence="2 3">DSM 21800</strain>
    </source>
</reference>
<dbReference type="AlphaFoldDB" id="A0A1H2A2K5"/>
<sequence length="231" mass="25794">MSIQLIEVDGARVAYRVAGDGPAVVLIKNNKHPLDFPVAQLLARRFRTFQIQPVGFGASDRPARYDFGSIDRQVLAVLDAVHVENFIVWGFSQTAFMAAMVARATERAVALIAGGADLLGHPSDADMRRLEREPRLPVSNLEFWRAFRRYDWHHELRQMKQPTLIYLGTGDPRIRKLRRLEPTLRGCGCDYLEFDGLDHTTSGFADGADGGARTTSAITTWMTSNVPPADR</sequence>
<dbReference type="Proteomes" id="UP000199103">
    <property type="component" value="Chromosome I"/>
</dbReference>
<dbReference type="SUPFAM" id="SSF53474">
    <property type="entry name" value="alpha/beta-Hydrolases"/>
    <property type="match status" value="1"/>
</dbReference>
<accession>A0A1H2A2K5</accession>
<dbReference type="InterPro" id="IPR029058">
    <property type="entry name" value="AB_hydrolase_fold"/>
</dbReference>
<dbReference type="STRING" id="630515.SAMN04489812_5621"/>